<name>A0AAD7IY34_9AGAR</name>
<comment type="caution">
    <text evidence="2">The sequence shown here is derived from an EMBL/GenBank/DDBJ whole genome shotgun (WGS) entry which is preliminary data.</text>
</comment>
<feature type="non-terminal residue" evidence="2">
    <location>
        <position position="221"/>
    </location>
</feature>
<dbReference type="PROSITE" id="PS50088">
    <property type="entry name" value="ANK_REPEAT"/>
    <property type="match status" value="4"/>
</dbReference>
<dbReference type="InterPro" id="IPR002110">
    <property type="entry name" value="Ankyrin_rpt"/>
</dbReference>
<organism evidence="2 3">
    <name type="scientific">Mycena metata</name>
    <dbReference type="NCBI Taxonomy" id="1033252"/>
    <lineage>
        <taxon>Eukaryota</taxon>
        <taxon>Fungi</taxon>
        <taxon>Dikarya</taxon>
        <taxon>Basidiomycota</taxon>
        <taxon>Agaricomycotina</taxon>
        <taxon>Agaricomycetes</taxon>
        <taxon>Agaricomycetidae</taxon>
        <taxon>Agaricales</taxon>
        <taxon>Marasmiineae</taxon>
        <taxon>Mycenaceae</taxon>
        <taxon>Mycena</taxon>
    </lineage>
</organism>
<evidence type="ECO:0000313" key="2">
    <source>
        <dbReference type="EMBL" id="KAJ7752883.1"/>
    </source>
</evidence>
<sequence>HIDVIKLLLDNGAPVDSGYGCDGRRKTALHYACTIGHLDMMQLLIERGANIENQGHFGTALGFAVHYHQREAVKFLLDRGADAPETSWHWSQTALHVAAKAQNTEIALLLLEAGANPAAKWGQLKYQPLHLAAANRDLEMMKLLLDHGAPVDGVFGCDGASETALHCACSTGHVEMIDLLIEHGADLEAQGHYGTALGFAVHHRKLDAVRCVLGWGAEATA</sequence>
<dbReference type="Proteomes" id="UP001215598">
    <property type="component" value="Unassembled WGS sequence"/>
</dbReference>
<dbReference type="PRINTS" id="PR01415">
    <property type="entry name" value="ANKYRIN"/>
</dbReference>
<dbReference type="Pfam" id="PF12796">
    <property type="entry name" value="Ank_2"/>
    <property type="match status" value="1"/>
</dbReference>
<dbReference type="Gene3D" id="1.25.40.20">
    <property type="entry name" value="Ankyrin repeat-containing domain"/>
    <property type="match status" value="2"/>
</dbReference>
<feature type="repeat" description="ANK" evidence="1">
    <location>
        <begin position="124"/>
        <end position="152"/>
    </location>
</feature>
<dbReference type="PANTHER" id="PTHR46224">
    <property type="entry name" value="ANKYRIN REPEAT FAMILY PROTEIN"/>
    <property type="match status" value="1"/>
</dbReference>
<dbReference type="SUPFAM" id="SSF48403">
    <property type="entry name" value="Ankyrin repeat"/>
    <property type="match status" value="1"/>
</dbReference>
<gene>
    <name evidence="2" type="ORF">B0H16DRAFT_1269370</name>
</gene>
<keyword evidence="3" id="KW-1185">Reference proteome</keyword>
<reference evidence="2" key="1">
    <citation type="submission" date="2023-03" db="EMBL/GenBank/DDBJ databases">
        <title>Massive genome expansion in bonnet fungi (Mycena s.s.) driven by repeated elements and novel gene families across ecological guilds.</title>
        <authorList>
            <consortium name="Lawrence Berkeley National Laboratory"/>
            <person name="Harder C.B."/>
            <person name="Miyauchi S."/>
            <person name="Viragh M."/>
            <person name="Kuo A."/>
            <person name="Thoen E."/>
            <person name="Andreopoulos B."/>
            <person name="Lu D."/>
            <person name="Skrede I."/>
            <person name="Drula E."/>
            <person name="Henrissat B."/>
            <person name="Morin E."/>
            <person name="Kohler A."/>
            <person name="Barry K."/>
            <person name="LaButti K."/>
            <person name="Morin E."/>
            <person name="Salamov A."/>
            <person name="Lipzen A."/>
            <person name="Mereny Z."/>
            <person name="Hegedus B."/>
            <person name="Baldrian P."/>
            <person name="Stursova M."/>
            <person name="Weitz H."/>
            <person name="Taylor A."/>
            <person name="Grigoriev I.V."/>
            <person name="Nagy L.G."/>
            <person name="Martin F."/>
            <person name="Kauserud H."/>
        </authorList>
    </citation>
    <scope>NUCLEOTIDE SEQUENCE</scope>
    <source>
        <strain evidence="2">CBHHK182m</strain>
    </source>
</reference>
<dbReference type="SMART" id="SM00248">
    <property type="entry name" value="ANK"/>
    <property type="match status" value="5"/>
</dbReference>
<keyword evidence="1" id="KW-0040">ANK repeat</keyword>
<dbReference type="InterPro" id="IPR036770">
    <property type="entry name" value="Ankyrin_rpt-contain_sf"/>
</dbReference>
<protein>
    <submittedName>
        <fullName evidence="2">Ankyrin repeat-containing domain protein</fullName>
    </submittedName>
</protein>
<feature type="repeat" description="ANK" evidence="1">
    <location>
        <begin position="24"/>
        <end position="56"/>
    </location>
</feature>
<dbReference type="AlphaFoldDB" id="A0AAD7IY34"/>
<feature type="repeat" description="ANK" evidence="1">
    <location>
        <begin position="90"/>
        <end position="116"/>
    </location>
</feature>
<proteinExistence type="predicted"/>
<feature type="non-terminal residue" evidence="2">
    <location>
        <position position="1"/>
    </location>
</feature>
<evidence type="ECO:0000256" key="1">
    <source>
        <dbReference type="PROSITE-ProRule" id="PRU00023"/>
    </source>
</evidence>
<accession>A0AAD7IY34</accession>
<feature type="repeat" description="ANK" evidence="1">
    <location>
        <begin position="160"/>
        <end position="192"/>
    </location>
</feature>
<dbReference type="EMBL" id="JARKIB010000057">
    <property type="protein sequence ID" value="KAJ7752883.1"/>
    <property type="molecule type" value="Genomic_DNA"/>
</dbReference>
<dbReference type="InterPro" id="IPR051616">
    <property type="entry name" value="Cul2-RING_E3_ligase_SR"/>
</dbReference>
<dbReference type="PANTHER" id="PTHR46224:SF64">
    <property type="entry name" value="IQ MOTIF AND ANKYRIN REPEAT DOMAIN-CONTAINING PROTEIN 1"/>
    <property type="match status" value="1"/>
</dbReference>
<dbReference type="PROSITE" id="PS50297">
    <property type="entry name" value="ANK_REP_REGION"/>
    <property type="match status" value="4"/>
</dbReference>
<dbReference type="Pfam" id="PF00023">
    <property type="entry name" value="Ank"/>
    <property type="match status" value="1"/>
</dbReference>
<dbReference type="Pfam" id="PF13637">
    <property type="entry name" value="Ank_4"/>
    <property type="match status" value="1"/>
</dbReference>
<evidence type="ECO:0000313" key="3">
    <source>
        <dbReference type="Proteomes" id="UP001215598"/>
    </source>
</evidence>